<dbReference type="Proteomes" id="UP000008561">
    <property type="component" value="Chromosome"/>
</dbReference>
<dbReference type="eggNOG" id="COG0346">
    <property type="taxonomic scope" value="Bacteria"/>
</dbReference>
<dbReference type="HOGENOM" id="CLU_1967018_0_0_7"/>
<protein>
    <submittedName>
        <fullName evidence="2">Glyoxalase/bleomycin resistance protein/dioxygenase</fullName>
    </submittedName>
</protein>
<sequence length="127" mass="14426">MNLHHIGIACRSSSAGDRFYRDLLGLEKKRERTVPGEMIKKIFDIDQDALIIEYGNETMLLEVFVIPELEEDHPVSHLCLEVNNRVAFMEKCAAMGFGARQIPKTDGTAIVFVKDDDGNQYEIKEQP</sequence>
<keyword evidence="2" id="KW-0223">Dioxygenase</keyword>
<reference evidence="2 3" key="1">
    <citation type="submission" date="2007-10" db="EMBL/GenBank/DDBJ databases">
        <title>Complete sequence of Desulfococcus oleovorans Hxd3.</title>
        <authorList>
            <consortium name="US DOE Joint Genome Institute"/>
            <person name="Copeland A."/>
            <person name="Lucas S."/>
            <person name="Lapidus A."/>
            <person name="Barry K."/>
            <person name="Glavina del Rio T."/>
            <person name="Dalin E."/>
            <person name="Tice H."/>
            <person name="Pitluck S."/>
            <person name="Kiss H."/>
            <person name="Brettin T."/>
            <person name="Bruce D."/>
            <person name="Detter J.C."/>
            <person name="Han C."/>
            <person name="Schmutz J."/>
            <person name="Larimer F."/>
            <person name="Land M."/>
            <person name="Hauser L."/>
            <person name="Kyrpides N."/>
            <person name="Kim E."/>
            <person name="Wawrik B."/>
            <person name="Richardson P."/>
        </authorList>
    </citation>
    <scope>NUCLEOTIDE SEQUENCE [LARGE SCALE GENOMIC DNA]</scope>
    <source>
        <strain evidence="3">DSM 6200 / JCM 39069 / Hxd3</strain>
    </source>
</reference>
<organism evidence="2 3">
    <name type="scientific">Desulfosudis oleivorans (strain DSM 6200 / JCM 39069 / Hxd3)</name>
    <name type="common">Desulfococcus oleovorans</name>
    <dbReference type="NCBI Taxonomy" id="96561"/>
    <lineage>
        <taxon>Bacteria</taxon>
        <taxon>Pseudomonadati</taxon>
        <taxon>Thermodesulfobacteriota</taxon>
        <taxon>Desulfobacteria</taxon>
        <taxon>Desulfobacterales</taxon>
        <taxon>Desulfosudaceae</taxon>
        <taxon>Desulfosudis</taxon>
    </lineage>
</organism>
<accession>A8ZSG3</accession>
<keyword evidence="3" id="KW-1185">Reference proteome</keyword>
<dbReference type="Pfam" id="PF00903">
    <property type="entry name" value="Glyoxalase"/>
    <property type="match status" value="1"/>
</dbReference>
<gene>
    <name evidence="2" type="ordered locus">Dole_1896</name>
</gene>
<dbReference type="Gene3D" id="3.10.180.10">
    <property type="entry name" value="2,3-Dihydroxybiphenyl 1,2-Dioxygenase, domain 1"/>
    <property type="match status" value="1"/>
</dbReference>
<dbReference type="KEGG" id="dol:Dole_1896"/>
<dbReference type="AlphaFoldDB" id="A8ZSG3"/>
<dbReference type="InterPro" id="IPR004360">
    <property type="entry name" value="Glyas_Fos-R_dOase_dom"/>
</dbReference>
<dbReference type="STRING" id="96561.Dole_1896"/>
<dbReference type="RefSeq" id="WP_012175312.1">
    <property type="nucleotide sequence ID" value="NC_009943.1"/>
</dbReference>
<evidence type="ECO:0000313" key="3">
    <source>
        <dbReference type="Proteomes" id="UP000008561"/>
    </source>
</evidence>
<proteinExistence type="predicted"/>
<dbReference type="PROSITE" id="PS51819">
    <property type="entry name" value="VOC"/>
    <property type="match status" value="1"/>
</dbReference>
<evidence type="ECO:0000313" key="2">
    <source>
        <dbReference type="EMBL" id="ABW67700.1"/>
    </source>
</evidence>
<name>A8ZSG3_DESOH</name>
<keyword evidence="2" id="KW-0560">Oxidoreductase</keyword>
<dbReference type="SUPFAM" id="SSF54593">
    <property type="entry name" value="Glyoxalase/Bleomycin resistance protein/Dihydroxybiphenyl dioxygenase"/>
    <property type="match status" value="1"/>
</dbReference>
<dbReference type="InterPro" id="IPR037523">
    <property type="entry name" value="VOC_core"/>
</dbReference>
<evidence type="ECO:0000259" key="1">
    <source>
        <dbReference type="PROSITE" id="PS51819"/>
    </source>
</evidence>
<dbReference type="EMBL" id="CP000859">
    <property type="protein sequence ID" value="ABW67700.1"/>
    <property type="molecule type" value="Genomic_DNA"/>
</dbReference>
<dbReference type="OrthoDB" id="9789841at2"/>
<dbReference type="InterPro" id="IPR029068">
    <property type="entry name" value="Glyas_Bleomycin-R_OHBP_Dase"/>
</dbReference>
<feature type="domain" description="VOC" evidence="1">
    <location>
        <begin position="2"/>
        <end position="126"/>
    </location>
</feature>
<dbReference type="GO" id="GO:0051213">
    <property type="term" value="F:dioxygenase activity"/>
    <property type="evidence" value="ECO:0007669"/>
    <property type="project" value="UniProtKB-KW"/>
</dbReference>